<dbReference type="Pfam" id="PF00483">
    <property type="entry name" value="NTP_transferase"/>
    <property type="match status" value="1"/>
</dbReference>
<evidence type="ECO:0000256" key="16">
    <source>
        <dbReference type="ARBA" id="ARBA00049628"/>
    </source>
</evidence>
<dbReference type="Gene3D" id="2.160.10.10">
    <property type="entry name" value="Hexapeptide repeat proteins"/>
    <property type="match status" value="1"/>
</dbReference>
<keyword evidence="9" id="KW-0133">Cell shape</keyword>
<dbReference type="Proteomes" id="UP001300604">
    <property type="component" value="Chromosome"/>
</dbReference>
<name>A0AA97H3H9_9FIRM</name>
<comment type="pathway">
    <text evidence="2">Nucleotide-sugar biosynthesis; UDP-N-acetyl-alpha-D-glucosamine biosynthesis; N-acetyl-alpha-D-glucosamine 1-phosphate from alpha-D-glucosamine 6-phosphate (route II): step 2/2.</text>
</comment>
<evidence type="ECO:0000256" key="10">
    <source>
        <dbReference type="ARBA" id="ARBA00022984"/>
    </source>
</evidence>
<keyword evidence="10" id="KW-0573">Peptidoglycan synthesis</keyword>
<dbReference type="InterPro" id="IPR029044">
    <property type="entry name" value="Nucleotide-diphossugar_trans"/>
</dbReference>
<dbReference type="InterPro" id="IPR011004">
    <property type="entry name" value="Trimer_LpxA-like_sf"/>
</dbReference>
<dbReference type="PANTHER" id="PTHR43584:SF3">
    <property type="entry name" value="BIFUNCTIONAL PROTEIN GLMU"/>
    <property type="match status" value="1"/>
</dbReference>
<dbReference type="SUPFAM" id="SSF53448">
    <property type="entry name" value="Nucleotide-diphospho-sugar transferases"/>
    <property type="match status" value="1"/>
</dbReference>
<keyword evidence="7" id="KW-0479">Metal-binding</keyword>
<dbReference type="EMBL" id="CP135996">
    <property type="protein sequence ID" value="WOC32298.1"/>
    <property type="molecule type" value="Genomic_DNA"/>
</dbReference>
<evidence type="ECO:0000256" key="1">
    <source>
        <dbReference type="ARBA" id="ARBA00001946"/>
    </source>
</evidence>
<dbReference type="GO" id="GO:0003977">
    <property type="term" value="F:UDP-N-acetylglucosamine diphosphorylase activity"/>
    <property type="evidence" value="ECO:0007669"/>
    <property type="project" value="UniProtKB-EC"/>
</dbReference>
<dbReference type="GO" id="GO:0008360">
    <property type="term" value="P:regulation of cell shape"/>
    <property type="evidence" value="ECO:0007669"/>
    <property type="project" value="UniProtKB-KW"/>
</dbReference>
<dbReference type="GO" id="GO:0046872">
    <property type="term" value="F:metal ion binding"/>
    <property type="evidence" value="ECO:0007669"/>
    <property type="project" value="UniProtKB-KW"/>
</dbReference>
<evidence type="ECO:0000313" key="19">
    <source>
        <dbReference type="Proteomes" id="UP001300604"/>
    </source>
</evidence>
<reference evidence="18" key="1">
    <citation type="submission" date="2023-09" db="EMBL/GenBank/DDBJ databases">
        <authorList>
            <person name="Zeng C."/>
        </authorList>
    </citation>
    <scope>NUCLEOTIDE SEQUENCE</scope>
    <source>
        <strain evidence="18">ZCY20-5</strain>
    </source>
</reference>
<proteinExistence type="predicted"/>
<dbReference type="RefSeq" id="WP_275845890.1">
    <property type="nucleotide sequence ID" value="NZ_CP135996.1"/>
</dbReference>
<keyword evidence="13" id="KW-0961">Cell wall biogenesis/degradation</keyword>
<dbReference type="CDD" id="cd02540">
    <property type="entry name" value="GT2_GlmU_N_bac"/>
    <property type="match status" value="1"/>
</dbReference>
<accession>A0AA97H3H9</accession>
<evidence type="ECO:0000313" key="18">
    <source>
        <dbReference type="EMBL" id="WOC32298.1"/>
    </source>
</evidence>
<dbReference type="PANTHER" id="PTHR43584">
    <property type="entry name" value="NUCLEOTIDYL TRANSFERASE"/>
    <property type="match status" value="1"/>
</dbReference>
<dbReference type="GO" id="GO:0019134">
    <property type="term" value="F:glucosamine-1-phosphate N-acetyltransferase activity"/>
    <property type="evidence" value="ECO:0007669"/>
    <property type="project" value="UniProtKB-EC"/>
</dbReference>
<dbReference type="AlphaFoldDB" id="A0AA97H3H9"/>
<evidence type="ECO:0000256" key="9">
    <source>
        <dbReference type="ARBA" id="ARBA00022960"/>
    </source>
</evidence>
<organism evidence="18 19">
    <name type="scientific">Caproicibacterium argilliputei</name>
    <dbReference type="NCBI Taxonomy" id="3030016"/>
    <lineage>
        <taxon>Bacteria</taxon>
        <taxon>Bacillati</taxon>
        <taxon>Bacillota</taxon>
        <taxon>Clostridia</taxon>
        <taxon>Eubacteriales</taxon>
        <taxon>Oscillospiraceae</taxon>
        <taxon>Caproicibacterium</taxon>
    </lineage>
</organism>
<evidence type="ECO:0000256" key="7">
    <source>
        <dbReference type="ARBA" id="ARBA00022723"/>
    </source>
</evidence>
<evidence type="ECO:0000256" key="14">
    <source>
        <dbReference type="ARBA" id="ARBA00048247"/>
    </source>
</evidence>
<dbReference type="InterPro" id="IPR050065">
    <property type="entry name" value="GlmU-like"/>
</dbReference>
<keyword evidence="5 18" id="KW-0808">Transferase</keyword>
<keyword evidence="4" id="KW-0963">Cytoplasm</keyword>
<evidence type="ECO:0000256" key="13">
    <source>
        <dbReference type="ARBA" id="ARBA00023316"/>
    </source>
</evidence>
<feature type="domain" description="Nucleotidyl transferase" evidence="17">
    <location>
        <begin position="7"/>
        <end position="232"/>
    </location>
</feature>
<dbReference type="Gene3D" id="3.90.550.10">
    <property type="entry name" value="Spore Coat Polysaccharide Biosynthesis Protein SpsA, Chain A"/>
    <property type="match status" value="1"/>
</dbReference>
<evidence type="ECO:0000256" key="2">
    <source>
        <dbReference type="ARBA" id="ARBA00005166"/>
    </source>
</evidence>
<comment type="cofactor">
    <cofactor evidence="1">
        <name>Mg(2+)</name>
        <dbReference type="ChEBI" id="CHEBI:18420"/>
    </cofactor>
</comment>
<gene>
    <name evidence="18" type="ORF">PXC00_00085</name>
</gene>
<comment type="catalytic activity">
    <reaction evidence="15">
        <text>N-acetyl-alpha-D-glucosamine 1-phosphate + UTP + H(+) = UDP-N-acetyl-alpha-D-glucosamine + diphosphate</text>
        <dbReference type="Rhea" id="RHEA:13509"/>
        <dbReference type="ChEBI" id="CHEBI:15378"/>
        <dbReference type="ChEBI" id="CHEBI:33019"/>
        <dbReference type="ChEBI" id="CHEBI:46398"/>
        <dbReference type="ChEBI" id="CHEBI:57705"/>
        <dbReference type="ChEBI" id="CHEBI:57776"/>
        <dbReference type="EC" id="2.7.7.23"/>
    </reaction>
</comment>
<dbReference type="SUPFAM" id="SSF51161">
    <property type="entry name" value="Trimeric LpxA-like enzymes"/>
    <property type="match status" value="1"/>
</dbReference>
<evidence type="ECO:0000259" key="17">
    <source>
        <dbReference type="Pfam" id="PF00483"/>
    </source>
</evidence>
<dbReference type="GO" id="GO:0071555">
    <property type="term" value="P:cell wall organization"/>
    <property type="evidence" value="ECO:0007669"/>
    <property type="project" value="UniProtKB-KW"/>
</dbReference>
<keyword evidence="6" id="KW-0548">Nucleotidyltransferase</keyword>
<evidence type="ECO:0000256" key="5">
    <source>
        <dbReference type="ARBA" id="ARBA00022679"/>
    </source>
</evidence>
<evidence type="ECO:0000256" key="11">
    <source>
        <dbReference type="ARBA" id="ARBA00023268"/>
    </source>
</evidence>
<reference evidence="18" key="2">
    <citation type="submission" date="2024-06" db="EMBL/GenBank/DDBJ databases">
        <title>Caproicibacterium argilliputei sp. nov, a novel caproic acid producing anaerobic bacterium isolated from pit mud.</title>
        <authorList>
            <person name="Xia S."/>
        </authorList>
    </citation>
    <scope>NUCLEOTIDE SEQUENCE</scope>
    <source>
        <strain evidence="18">ZCY20-5</strain>
    </source>
</reference>
<dbReference type="InterPro" id="IPR005835">
    <property type="entry name" value="NTP_transferase_dom"/>
</dbReference>
<dbReference type="GO" id="GO:0009252">
    <property type="term" value="P:peptidoglycan biosynthetic process"/>
    <property type="evidence" value="ECO:0007669"/>
    <property type="project" value="UniProtKB-KW"/>
</dbReference>
<comment type="function">
    <text evidence="16">Catalyzes the last two sequential reactions in the de novo biosynthetic pathway for UDP-N-acetylglucosamine (UDP-GlcNAc). The C-terminal domain catalyzes the transfer of acetyl group from acetyl coenzyme A to glucosamine-1-phosphate (GlcN-1-P) to produce N-acetylglucosamine-1-phosphate (GlcNAc-1-P), which is converted into UDP-GlcNAc by the transfer of uridine 5-monophosphate (from uridine 5-triphosphate), a reaction catalyzed by the N-terminal domain.</text>
</comment>
<evidence type="ECO:0000256" key="12">
    <source>
        <dbReference type="ARBA" id="ARBA00023315"/>
    </source>
</evidence>
<evidence type="ECO:0000256" key="3">
    <source>
        <dbReference type="ARBA" id="ARBA00005208"/>
    </source>
</evidence>
<keyword evidence="19" id="KW-1185">Reference proteome</keyword>
<evidence type="ECO:0000256" key="6">
    <source>
        <dbReference type="ARBA" id="ARBA00022695"/>
    </source>
</evidence>
<keyword evidence="12" id="KW-0012">Acyltransferase</keyword>
<evidence type="ECO:0000256" key="15">
    <source>
        <dbReference type="ARBA" id="ARBA00048493"/>
    </source>
</evidence>
<dbReference type="KEGG" id="carl:PXC00_00085"/>
<evidence type="ECO:0000256" key="4">
    <source>
        <dbReference type="ARBA" id="ARBA00022490"/>
    </source>
</evidence>
<comment type="pathway">
    <text evidence="3">Nucleotide-sugar biosynthesis; UDP-N-acetyl-alpha-D-glucosamine biosynthesis; UDP-N-acetyl-alpha-D-glucosamine from N-acetyl-alpha-D-glucosamine 1-phosphate: step 1/1.</text>
</comment>
<keyword evidence="11" id="KW-0511">Multifunctional enzyme</keyword>
<sequence length="345" mass="37168">MPETYCAVVLAAGEGKRMKSNQPKVLCEVLFKPMLRWVLDAVRASAAADICCVAGFRHEQVEAYLQQLNAGAFSGHPVSCVLQQERRGTGHAVMMARTFLEAHRGGHVLVLNGDAPFLSAETIDAALQQHRANVEAVTVISAEVENPFGYGRILRDEQTGLLQGIVEQKDADSSVQRIREINSGSYWFCVDSLLEILSEITSDNAQGEYYLTDAVKLLLAHGQRAGAYVSADADAVLGANDCVQLAELNTIARRKILQKHMEAGVSIPCTDGVIIGPDVTIGSYSCILPGSILQGTTSVGAACTVGPEVVLRNARIADGVSLCFVQVYNQKIANTDSVESYHIYQ</sequence>
<evidence type="ECO:0000256" key="8">
    <source>
        <dbReference type="ARBA" id="ARBA00022842"/>
    </source>
</evidence>
<keyword evidence="8" id="KW-0460">Magnesium</keyword>
<protein>
    <submittedName>
        <fullName evidence="18">NTP transferase domain-containing protein</fullName>
    </submittedName>
</protein>
<comment type="catalytic activity">
    <reaction evidence="14">
        <text>alpha-D-glucosamine 1-phosphate + acetyl-CoA = N-acetyl-alpha-D-glucosamine 1-phosphate + CoA + H(+)</text>
        <dbReference type="Rhea" id="RHEA:13725"/>
        <dbReference type="ChEBI" id="CHEBI:15378"/>
        <dbReference type="ChEBI" id="CHEBI:57287"/>
        <dbReference type="ChEBI" id="CHEBI:57288"/>
        <dbReference type="ChEBI" id="CHEBI:57776"/>
        <dbReference type="ChEBI" id="CHEBI:58516"/>
        <dbReference type="EC" id="2.3.1.157"/>
    </reaction>
</comment>